<evidence type="ECO:0000313" key="2">
    <source>
        <dbReference type="EMBL" id="KAI7795810.1"/>
    </source>
</evidence>
<feature type="compositionally biased region" description="Basic and acidic residues" evidence="1">
    <location>
        <begin position="49"/>
        <end position="61"/>
    </location>
</feature>
<evidence type="ECO:0000313" key="3">
    <source>
        <dbReference type="Proteomes" id="UP001059041"/>
    </source>
</evidence>
<evidence type="ECO:0000256" key="1">
    <source>
        <dbReference type="SAM" id="MobiDB-lite"/>
    </source>
</evidence>
<feature type="region of interest" description="Disordered" evidence="1">
    <location>
        <begin position="41"/>
        <end position="61"/>
    </location>
</feature>
<dbReference type="Proteomes" id="UP001059041">
    <property type="component" value="Linkage Group LG19"/>
</dbReference>
<organism evidence="2 3">
    <name type="scientific">Triplophysa rosa</name>
    <name type="common">Cave loach</name>
    <dbReference type="NCBI Taxonomy" id="992332"/>
    <lineage>
        <taxon>Eukaryota</taxon>
        <taxon>Metazoa</taxon>
        <taxon>Chordata</taxon>
        <taxon>Craniata</taxon>
        <taxon>Vertebrata</taxon>
        <taxon>Euteleostomi</taxon>
        <taxon>Actinopterygii</taxon>
        <taxon>Neopterygii</taxon>
        <taxon>Teleostei</taxon>
        <taxon>Ostariophysi</taxon>
        <taxon>Cypriniformes</taxon>
        <taxon>Nemacheilidae</taxon>
        <taxon>Triplophysa</taxon>
    </lineage>
</organism>
<gene>
    <name evidence="2" type="ORF">IRJ41_006981</name>
</gene>
<dbReference type="AlphaFoldDB" id="A0A9W7WE34"/>
<proteinExistence type="predicted"/>
<dbReference type="EMBL" id="JAFHDT010000019">
    <property type="protein sequence ID" value="KAI7795810.1"/>
    <property type="molecule type" value="Genomic_DNA"/>
</dbReference>
<reference evidence="2" key="1">
    <citation type="submission" date="2021-02" db="EMBL/GenBank/DDBJ databases">
        <title>Comparative genomics reveals that relaxation of natural selection precedes convergent phenotypic evolution of cavefish.</title>
        <authorList>
            <person name="Peng Z."/>
        </authorList>
    </citation>
    <scope>NUCLEOTIDE SEQUENCE</scope>
    <source>
        <tissue evidence="2">Muscle</tissue>
    </source>
</reference>
<accession>A0A9W7WE34</accession>
<comment type="caution">
    <text evidence="2">The sequence shown here is derived from an EMBL/GenBank/DDBJ whole genome shotgun (WGS) entry which is preliminary data.</text>
</comment>
<name>A0A9W7WE34_TRIRA</name>
<sequence length="201" mass="22528">MLRASHCGILRPFNSTYHPQRDSLRASVKSTSLVQVTVRRSQPCKHEKRNPVGESTERVCGDGKNTPERFLQGFVNGSQAVLLMSCGNDADIGSTHVSGGRRCKLAEKQKQHKGLVIKSVSQWRFKRTSVPPQDPPPIRELYKFSSRLPRISPLCSARSERHFSDSSQQVRSYRGLIHSGFDSSSAKAFYCVSLEVNTTRH</sequence>
<keyword evidence="3" id="KW-1185">Reference proteome</keyword>
<protein>
    <submittedName>
        <fullName evidence="2">Uncharacterized protein</fullName>
    </submittedName>
</protein>